<dbReference type="RefSeq" id="WP_341984283.1">
    <property type="nucleotide sequence ID" value="NZ_JBBYAF010000024.1"/>
</dbReference>
<sequence length="50" mass="5460">MAGTCSRTEEKVNVEISVAKRSEDSSEEVIATCTGISDDCYDCPFLLLNE</sequence>
<proteinExistence type="predicted"/>
<evidence type="ECO:0000313" key="1">
    <source>
        <dbReference type="EMBL" id="MEL3973204.1"/>
    </source>
</evidence>
<gene>
    <name evidence="1" type="ORF">AAEO50_13030</name>
</gene>
<organism evidence="1 2">
    <name type="scientific">Rossellomorea oryzaecorticis</name>
    <dbReference type="NCBI Taxonomy" id="1396505"/>
    <lineage>
        <taxon>Bacteria</taxon>
        <taxon>Bacillati</taxon>
        <taxon>Bacillota</taxon>
        <taxon>Bacilli</taxon>
        <taxon>Bacillales</taxon>
        <taxon>Bacillaceae</taxon>
        <taxon>Rossellomorea</taxon>
    </lineage>
</organism>
<comment type="caution">
    <text evidence="1">The sequence shown here is derived from an EMBL/GenBank/DDBJ whole genome shotgun (WGS) entry which is preliminary data.</text>
</comment>
<reference evidence="1 2" key="1">
    <citation type="submission" date="2024-04" db="EMBL/GenBank/DDBJ databases">
        <title>Bacillus oryzaecorticis sp. nov., a moderately halophilic bacterium isolated from rice husks.</title>
        <authorList>
            <person name="Zhu H.-S."/>
        </authorList>
    </citation>
    <scope>NUCLEOTIDE SEQUENCE [LARGE SCALE GENOMIC DNA]</scope>
    <source>
        <strain evidence="1 2">ZC255</strain>
    </source>
</reference>
<keyword evidence="2" id="KW-1185">Reference proteome</keyword>
<protein>
    <submittedName>
        <fullName evidence="1">Uncharacterized protein</fullName>
    </submittedName>
</protein>
<accession>A0ABU9KDF0</accession>
<dbReference type="EMBL" id="JBBYAF010000024">
    <property type="protein sequence ID" value="MEL3973204.1"/>
    <property type="molecule type" value="Genomic_DNA"/>
</dbReference>
<evidence type="ECO:0000313" key="2">
    <source>
        <dbReference type="Proteomes" id="UP001389717"/>
    </source>
</evidence>
<dbReference type="Proteomes" id="UP001389717">
    <property type="component" value="Unassembled WGS sequence"/>
</dbReference>
<name>A0ABU9KDF0_9BACI</name>